<dbReference type="SUPFAM" id="SSF52540">
    <property type="entry name" value="P-loop containing nucleoside triphosphate hydrolases"/>
    <property type="match status" value="1"/>
</dbReference>
<evidence type="ECO:0000313" key="2">
    <source>
        <dbReference type="Proteomes" id="UP000502345"/>
    </source>
</evidence>
<dbReference type="Gene3D" id="3.40.50.300">
    <property type="entry name" value="P-loop containing nucleotide triphosphate hydrolases"/>
    <property type="match status" value="1"/>
</dbReference>
<organism evidence="1 2">
    <name type="scientific">Rhodococcus erythropolis</name>
    <name type="common">Arthrobacter picolinophilus</name>
    <dbReference type="NCBI Taxonomy" id="1833"/>
    <lineage>
        <taxon>Bacteria</taxon>
        <taxon>Bacillati</taxon>
        <taxon>Actinomycetota</taxon>
        <taxon>Actinomycetes</taxon>
        <taxon>Mycobacteriales</taxon>
        <taxon>Nocardiaceae</taxon>
        <taxon>Rhodococcus</taxon>
        <taxon>Rhodococcus erythropolis group</taxon>
    </lineage>
</organism>
<dbReference type="RefSeq" id="WP_011331693.1">
    <property type="nucleotide sequence ID" value="NZ_CP050125.1"/>
</dbReference>
<protein>
    <submittedName>
        <fullName evidence="1">Uncharacterized protein</fullName>
    </submittedName>
</protein>
<dbReference type="AlphaFoldDB" id="A0A6G9D495"/>
<reference evidence="1 2" key="1">
    <citation type="submission" date="2020-03" db="EMBL/GenBank/DDBJ databases">
        <title>Screen low temperature-resistant strains for efficient degradation of petroleum hydrocarbons under the low temperature.</title>
        <authorList>
            <person name="Wang Y."/>
            <person name="Chen J."/>
        </authorList>
    </citation>
    <scope>NUCLEOTIDE SEQUENCE [LARGE SCALE GENOMIC DNA]</scope>
    <source>
        <strain evidence="1 2">KB1</strain>
        <plasmid evidence="1 2">plas1</plasmid>
    </source>
</reference>
<gene>
    <name evidence="1" type="ORF">G9444_6669</name>
</gene>
<dbReference type="OMA" id="ACALTWH"/>
<dbReference type="EMBL" id="CP050125">
    <property type="protein sequence ID" value="QIP43912.1"/>
    <property type="molecule type" value="Genomic_DNA"/>
</dbReference>
<dbReference type="InterPro" id="IPR027417">
    <property type="entry name" value="P-loop_NTPase"/>
</dbReference>
<proteinExistence type="predicted"/>
<name>A0A6G9D495_RHOER</name>
<geneLocation type="plasmid" evidence="1 2">
    <name>plas1</name>
</geneLocation>
<accession>A0A6G9D495</accession>
<sequence>MYLALISASGAPGVSTTALALALNSPSKNTLLVEADPIGSSPVLAGYLLGGRYHDKSLINLVDANRHGRLKSALASEVITFPDTTVSVLPGLLHSAQVDAMRGVWSPLGIHLAGLAVDDANVIVDAGRIGQHGSPVEMIVSATTIAIVTRTTRPALAALRASINGLRQQLSATQSTASLGLILIGESPYNADEVAKVTGLDVIAVIPDSKDAKVFSDGEVLTKWRRRRSLYLHALHRTTWPKIEKFAATHQADWKSSLAVTGDRR</sequence>
<evidence type="ECO:0000313" key="1">
    <source>
        <dbReference type="EMBL" id="QIP43912.1"/>
    </source>
</evidence>
<dbReference type="Proteomes" id="UP000502345">
    <property type="component" value="Plasmid plas1"/>
</dbReference>
<keyword evidence="1" id="KW-0614">Plasmid</keyword>